<evidence type="ECO:0000259" key="5">
    <source>
        <dbReference type="PROSITE" id="PS51464"/>
    </source>
</evidence>
<keyword evidence="2" id="KW-0238">DNA-binding</keyword>
<evidence type="ECO:0000259" key="4">
    <source>
        <dbReference type="PROSITE" id="PS51071"/>
    </source>
</evidence>
<keyword evidence="1" id="KW-0805">Transcription regulation</keyword>
<dbReference type="InterPro" id="IPR035472">
    <property type="entry name" value="RpiR-like_SIS"/>
</dbReference>
<dbReference type="InterPro" id="IPR001347">
    <property type="entry name" value="SIS_dom"/>
</dbReference>
<feature type="domain" description="SIS" evidence="5">
    <location>
        <begin position="116"/>
        <end position="256"/>
    </location>
</feature>
<sequence length="274" mass="30469">MAIIHNQISGLTKAEQKLLNYIEKNLLHIEELTIRNLAEQAEVSTATVSRLAKKFGYSNFAKFKLELSKTKYDNLYNGSILSNDSLSDLVLKLASSYTESIKQTVELLKIEELEQASTLLNQASKIYLFGVGASGTVCSDFYYKLNRIGKNCVYVQDSHVQMASIASASSKDLAIGISYSGLTKEVVAPLQFAKKQKVFTIAITGVGLNPLTQLGDLVFRVPKHEQELRVGAIDSRNNTLFLTDLLYLAMIQKDSEQLGRLLEDTQLLTKSLKY</sequence>
<dbReference type="GO" id="GO:0003700">
    <property type="term" value="F:DNA-binding transcription factor activity"/>
    <property type="evidence" value="ECO:0007669"/>
    <property type="project" value="InterPro"/>
</dbReference>
<dbReference type="GO" id="GO:1901135">
    <property type="term" value="P:carbohydrate derivative metabolic process"/>
    <property type="evidence" value="ECO:0007669"/>
    <property type="project" value="InterPro"/>
</dbReference>
<dbReference type="PANTHER" id="PTHR30514">
    <property type="entry name" value="GLUCOKINASE"/>
    <property type="match status" value="1"/>
</dbReference>
<dbReference type="InterPro" id="IPR000281">
    <property type="entry name" value="HTH_RpiR"/>
</dbReference>
<dbReference type="PANTHER" id="PTHR30514:SF1">
    <property type="entry name" value="HTH-TYPE TRANSCRIPTIONAL REGULATOR HEXR-RELATED"/>
    <property type="match status" value="1"/>
</dbReference>
<name>A0A930RBN5_STRIT</name>
<dbReference type="InterPro" id="IPR046348">
    <property type="entry name" value="SIS_dom_sf"/>
</dbReference>
<keyword evidence="3" id="KW-0804">Transcription</keyword>
<evidence type="ECO:0000313" key="7">
    <source>
        <dbReference type="Proteomes" id="UP000721045"/>
    </source>
</evidence>
<evidence type="ECO:0000256" key="2">
    <source>
        <dbReference type="ARBA" id="ARBA00023125"/>
    </source>
</evidence>
<dbReference type="CDD" id="cd05013">
    <property type="entry name" value="SIS_RpiR"/>
    <property type="match status" value="1"/>
</dbReference>
<dbReference type="GO" id="GO:0003677">
    <property type="term" value="F:DNA binding"/>
    <property type="evidence" value="ECO:0007669"/>
    <property type="project" value="UniProtKB-KW"/>
</dbReference>
<accession>A0A930RBN5</accession>
<evidence type="ECO:0000256" key="1">
    <source>
        <dbReference type="ARBA" id="ARBA00023015"/>
    </source>
</evidence>
<dbReference type="Pfam" id="PF01380">
    <property type="entry name" value="SIS"/>
    <property type="match status" value="1"/>
</dbReference>
<dbReference type="InterPro" id="IPR036388">
    <property type="entry name" value="WH-like_DNA-bd_sf"/>
</dbReference>
<dbReference type="Gene3D" id="3.40.50.10490">
    <property type="entry name" value="Glucose-6-phosphate isomerase like protein, domain 1"/>
    <property type="match status" value="1"/>
</dbReference>
<dbReference type="Proteomes" id="UP000721045">
    <property type="component" value="Unassembled WGS sequence"/>
</dbReference>
<organism evidence="6 7">
    <name type="scientific">Streptococcus intermedius</name>
    <dbReference type="NCBI Taxonomy" id="1338"/>
    <lineage>
        <taxon>Bacteria</taxon>
        <taxon>Bacillati</taxon>
        <taxon>Bacillota</taxon>
        <taxon>Bacilli</taxon>
        <taxon>Lactobacillales</taxon>
        <taxon>Streptococcaceae</taxon>
        <taxon>Streptococcus</taxon>
        <taxon>Streptococcus anginosus group</taxon>
    </lineage>
</organism>
<feature type="domain" description="HTH rpiR-type" evidence="4">
    <location>
        <begin position="1"/>
        <end position="74"/>
    </location>
</feature>
<dbReference type="PROSITE" id="PS51464">
    <property type="entry name" value="SIS"/>
    <property type="match status" value="1"/>
</dbReference>
<dbReference type="Gene3D" id="1.10.10.10">
    <property type="entry name" value="Winged helix-like DNA-binding domain superfamily/Winged helix DNA-binding domain"/>
    <property type="match status" value="1"/>
</dbReference>
<evidence type="ECO:0000313" key="6">
    <source>
        <dbReference type="EMBL" id="MBF1712330.1"/>
    </source>
</evidence>
<gene>
    <name evidence="6" type="ORF">HXO88_01115</name>
</gene>
<dbReference type="SUPFAM" id="SSF46689">
    <property type="entry name" value="Homeodomain-like"/>
    <property type="match status" value="1"/>
</dbReference>
<dbReference type="InterPro" id="IPR047640">
    <property type="entry name" value="RpiR-like"/>
</dbReference>
<dbReference type="GO" id="GO:0097367">
    <property type="term" value="F:carbohydrate derivative binding"/>
    <property type="evidence" value="ECO:0007669"/>
    <property type="project" value="InterPro"/>
</dbReference>
<dbReference type="SUPFAM" id="SSF53697">
    <property type="entry name" value="SIS domain"/>
    <property type="match status" value="1"/>
</dbReference>
<evidence type="ECO:0000256" key="3">
    <source>
        <dbReference type="ARBA" id="ARBA00023163"/>
    </source>
</evidence>
<protein>
    <submittedName>
        <fullName evidence="6">MurR/RpiR family transcriptional regulator</fullName>
    </submittedName>
</protein>
<dbReference type="PROSITE" id="PS51071">
    <property type="entry name" value="HTH_RPIR"/>
    <property type="match status" value="1"/>
</dbReference>
<proteinExistence type="predicted"/>
<dbReference type="EMBL" id="JABZYP010000002">
    <property type="protein sequence ID" value="MBF1712330.1"/>
    <property type="molecule type" value="Genomic_DNA"/>
</dbReference>
<dbReference type="InterPro" id="IPR009057">
    <property type="entry name" value="Homeodomain-like_sf"/>
</dbReference>
<reference evidence="6" key="1">
    <citation type="submission" date="2020-04" db="EMBL/GenBank/DDBJ databases">
        <title>Deep metagenomics examines the oral microbiome during advanced dental caries in children, revealing novel taxa and co-occurrences with host molecules.</title>
        <authorList>
            <person name="Baker J.L."/>
            <person name="Morton J.T."/>
            <person name="Dinis M."/>
            <person name="Alvarez R."/>
            <person name="Tran N.C."/>
            <person name="Knight R."/>
            <person name="Edlund A."/>
        </authorList>
    </citation>
    <scope>NUCLEOTIDE SEQUENCE</scope>
    <source>
        <strain evidence="6">JCVI_23_bin.22</strain>
    </source>
</reference>
<dbReference type="Pfam" id="PF01418">
    <property type="entry name" value="HTH_6"/>
    <property type="match status" value="1"/>
</dbReference>
<dbReference type="AlphaFoldDB" id="A0A930RBN5"/>
<comment type="caution">
    <text evidence="6">The sequence shown here is derived from an EMBL/GenBank/DDBJ whole genome shotgun (WGS) entry which is preliminary data.</text>
</comment>